<dbReference type="RefSeq" id="WP_093936353.1">
    <property type="nucleotide sequence ID" value="NZ_NMQT01000092.1"/>
</dbReference>
<dbReference type="AlphaFoldDB" id="A0A229RYF9"/>
<feature type="transmembrane region" description="Helical" evidence="2">
    <location>
        <begin position="70"/>
        <end position="92"/>
    </location>
</feature>
<keyword evidence="2" id="KW-0812">Transmembrane</keyword>
<keyword evidence="2" id="KW-0472">Membrane</keyword>
<feature type="compositionally biased region" description="Basic and acidic residues" evidence="1">
    <location>
        <begin position="94"/>
        <end position="118"/>
    </location>
</feature>
<dbReference type="OrthoDB" id="3630361at2"/>
<feature type="compositionally biased region" description="Basic and acidic residues" evidence="1">
    <location>
        <begin position="23"/>
        <end position="33"/>
    </location>
</feature>
<evidence type="ECO:0000256" key="2">
    <source>
        <dbReference type="SAM" id="Phobius"/>
    </source>
</evidence>
<protein>
    <submittedName>
        <fullName evidence="3">Uncharacterized protein</fullName>
    </submittedName>
</protein>
<keyword evidence="2" id="KW-1133">Transmembrane helix</keyword>
<sequence length="132" mass="13830">MSDPQRPSEDEDKTVEQPAVGDETAKKPDERPAETSAAPAGPPPGWVPAQQAPPKKGGFRRFAGHRATQLAAVGLLGFILGGGVIGTAVGLASRDGDRPGFSREHRGQDGPGAHRDFHGGPGDRGWRHDGNR</sequence>
<organism evidence="3 4">
    <name type="scientific">Amycolatopsis thailandensis</name>
    <dbReference type="NCBI Taxonomy" id="589330"/>
    <lineage>
        <taxon>Bacteria</taxon>
        <taxon>Bacillati</taxon>
        <taxon>Actinomycetota</taxon>
        <taxon>Actinomycetes</taxon>
        <taxon>Pseudonocardiales</taxon>
        <taxon>Pseudonocardiaceae</taxon>
        <taxon>Amycolatopsis</taxon>
    </lineage>
</organism>
<evidence type="ECO:0000313" key="3">
    <source>
        <dbReference type="EMBL" id="OXM51555.1"/>
    </source>
</evidence>
<evidence type="ECO:0000256" key="1">
    <source>
        <dbReference type="SAM" id="MobiDB-lite"/>
    </source>
</evidence>
<dbReference type="EMBL" id="NMQT01000092">
    <property type="protein sequence ID" value="OXM51555.1"/>
    <property type="molecule type" value="Genomic_DNA"/>
</dbReference>
<reference evidence="3 4" key="1">
    <citation type="submission" date="2017-07" db="EMBL/GenBank/DDBJ databases">
        <title>Amycolatopsis thailandensis Genome sequencing and assembly.</title>
        <authorList>
            <person name="Kaur N."/>
            <person name="Mayilraj S."/>
        </authorList>
    </citation>
    <scope>NUCLEOTIDE SEQUENCE [LARGE SCALE GENOMIC DNA]</scope>
    <source>
        <strain evidence="3 4">JCM 16380</strain>
    </source>
</reference>
<feature type="region of interest" description="Disordered" evidence="1">
    <location>
        <begin position="93"/>
        <end position="132"/>
    </location>
</feature>
<feature type="region of interest" description="Disordered" evidence="1">
    <location>
        <begin position="1"/>
        <end position="61"/>
    </location>
</feature>
<dbReference type="Proteomes" id="UP000215223">
    <property type="component" value="Unassembled WGS sequence"/>
</dbReference>
<accession>A0A229RYF9</accession>
<name>A0A229RYF9_9PSEU</name>
<gene>
    <name evidence="3" type="ORF">CFP71_24850</name>
</gene>
<proteinExistence type="predicted"/>
<comment type="caution">
    <text evidence="3">The sequence shown here is derived from an EMBL/GenBank/DDBJ whole genome shotgun (WGS) entry which is preliminary data.</text>
</comment>
<keyword evidence="4" id="KW-1185">Reference proteome</keyword>
<evidence type="ECO:0000313" key="4">
    <source>
        <dbReference type="Proteomes" id="UP000215223"/>
    </source>
</evidence>